<sequence length="446" mass="47944">MHLLLAAALVVAATLLPVASGHAFLSEPAARNYRINWNYCPHCVNYGGRGASSANGTLTWPASLSPVCGDSDPRLADAGDVVASYAPGAEIDLSVFFSTQHGGRHVFRLCTQPNVDNACLASHTLQRADGGGPYAWTPTRGGPVPVPGVVWSEVTLLSLPGQQYTWRYKLPAGVHCERCVLQWWWTTANSCQVPGAPAYVGSDNMAWCDSGPTAFPEEFFNCADVRIGLQPPSPPPAPPSPRPPPRPHPSPPPLPRPPTPPTRPPPPPHPPRPPPRPRPPPAPPLPPSRAQQLALYCNATSALQFCASQPPTDRYYANLPSGCGCFVLCRSPGFSPSFGVCADGLAFDDANQYCNWEGAFQCSRVLPATPPSGPKPRPPPPKPNPKPRPPPPKPKPRPPPKPKPRPPPPKPKPHPPPKPKPRPPPPKPRPRPPPPRPRPRPPPRKQ</sequence>
<feature type="compositionally biased region" description="Pro residues" evidence="1">
    <location>
        <begin position="422"/>
        <end position="436"/>
    </location>
</feature>
<dbReference type="Proteomes" id="UP001055712">
    <property type="component" value="Unassembled WGS sequence"/>
</dbReference>
<dbReference type="PRINTS" id="PR01217">
    <property type="entry name" value="PRICHEXTENSN"/>
</dbReference>
<dbReference type="InterPro" id="IPR004302">
    <property type="entry name" value="Cellulose/chitin-bd_N"/>
</dbReference>
<protein>
    <recommendedName>
        <fullName evidence="3">Chitin-binding type-2 domain-containing protein</fullName>
    </recommendedName>
</protein>
<dbReference type="InterPro" id="IPR002557">
    <property type="entry name" value="Chitin-bd_dom"/>
</dbReference>
<dbReference type="EMBL" id="SIDB01000010">
    <property type="protein sequence ID" value="KAI3426866.1"/>
    <property type="molecule type" value="Genomic_DNA"/>
</dbReference>
<feature type="signal peptide" evidence="2">
    <location>
        <begin position="1"/>
        <end position="21"/>
    </location>
</feature>
<feature type="compositionally biased region" description="Basic residues" evidence="1">
    <location>
        <begin position="411"/>
        <end position="421"/>
    </location>
</feature>
<dbReference type="OrthoDB" id="513663at2759"/>
<comment type="caution">
    <text evidence="4">The sequence shown here is derived from an EMBL/GenBank/DDBJ whole genome shotgun (WGS) entry which is preliminary data.</text>
</comment>
<name>A0A9D4TIY4_CHLVU</name>
<dbReference type="Pfam" id="PF03067">
    <property type="entry name" value="LPMO_10"/>
    <property type="match status" value="1"/>
</dbReference>
<evidence type="ECO:0000256" key="1">
    <source>
        <dbReference type="SAM" id="MobiDB-lite"/>
    </source>
</evidence>
<evidence type="ECO:0000256" key="2">
    <source>
        <dbReference type="SAM" id="SignalP"/>
    </source>
</evidence>
<organism evidence="4 5">
    <name type="scientific">Chlorella vulgaris</name>
    <name type="common">Green alga</name>
    <dbReference type="NCBI Taxonomy" id="3077"/>
    <lineage>
        <taxon>Eukaryota</taxon>
        <taxon>Viridiplantae</taxon>
        <taxon>Chlorophyta</taxon>
        <taxon>core chlorophytes</taxon>
        <taxon>Trebouxiophyceae</taxon>
        <taxon>Chlorellales</taxon>
        <taxon>Chlorellaceae</taxon>
        <taxon>Chlorella clade</taxon>
        <taxon>Chlorella</taxon>
    </lineage>
</organism>
<dbReference type="PROSITE" id="PS50940">
    <property type="entry name" value="CHIT_BIND_II"/>
    <property type="match status" value="1"/>
</dbReference>
<feature type="compositionally biased region" description="Basic residues" evidence="1">
    <location>
        <begin position="394"/>
        <end position="404"/>
    </location>
</feature>
<feature type="compositionally biased region" description="Pro residues" evidence="1">
    <location>
        <begin position="231"/>
        <end position="287"/>
    </location>
</feature>
<accession>A0A9D4TIY4</accession>
<evidence type="ECO:0000313" key="5">
    <source>
        <dbReference type="Proteomes" id="UP001055712"/>
    </source>
</evidence>
<proteinExistence type="predicted"/>
<feature type="region of interest" description="Disordered" evidence="1">
    <location>
        <begin position="226"/>
        <end position="289"/>
    </location>
</feature>
<feature type="domain" description="Chitin-binding type-2" evidence="3">
    <location>
        <begin position="303"/>
        <end position="364"/>
    </location>
</feature>
<feature type="region of interest" description="Disordered" evidence="1">
    <location>
        <begin position="367"/>
        <end position="446"/>
    </location>
</feature>
<evidence type="ECO:0000259" key="3">
    <source>
        <dbReference type="PROSITE" id="PS50940"/>
    </source>
</evidence>
<keyword evidence="5" id="KW-1185">Reference proteome</keyword>
<dbReference type="InterPro" id="IPR036508">
    <property type="entry name" value="Chitin-bd_dom_sf"/>
</dbReference>
<reference evidence="4" key="2">
    <citation type="submission" date="2020-11" db="EMBL/GenBank/DDBJ databases">
        <authorList>
            <person name="Cecchin M."/>
            <person name="Marcolungo L."/>
            <person name="Rossato M."/>
            <person name="Girolomoni L."/>
            <person name="Cosentino E."/>
            <person name="Cuine S."/>
            <person name="Li-Beisson Y."/>
            <person name="Delledonne M."/>
            <person name="Ballottari M."/>
        </authorList>
    </citation>
    <scope>NUCLEOTIDE SEQUENCE</scope>
    <source>
        <strain evidence="4">211/11P</strain>
        <tissue evidence="4">Whole cell</tissue>
    </source>
</reference>
<feature type="chain" id="PRO_5039262675" description="Chitin-binding type-2 domain-containing protein" evidence="2">
    <location>
        <begin position="22"/>
        <end position="446"/>
    </location>
</feature>
<feature type="compositionally biased region" description="Basic residues" evidence="1">
    <location>
        <begin position="437"/>
        <end position="446"/>
    </location>
</feature>
<dbReference type="GO" id="GO:0005576">
    <property type="term" value="C:extracellular region"/>
    <property type="evidence" value="ECO:0007669"/>
    <property type="project" value="InterPro"/>
</dbReference>
<reference evidence="4" key="1">
    <citation type="journal article" date="2019" name="Plant J.">
        <title>Chlorella vulgaris genome assembly and annotation reveals the molecular basis for metabolic acclimation to high light conditions.</title>
        <authorList>
            <person name="Cecchin M."/>
            <person name="Marcolungo L."/>
            <person name="Rossato M."/>
            <person name="Girolomoni L."/>
            <person name="Cosentino E."/>
            <person name="Cuine S."/>
            <person name="Li-Beisson Y."/>
            <person name="Delledonne M."/>
            <person name="Ballottari M."/>
        </authorList>
    </citation>
    <scope>NUCLEOTIDE SEQUENCE</scope>
    <source>
        <strain evidence="4">211/11P</strain>
    </source>
</reference>
<dbReference type="AlphaFoldDB" id="A0A9D4TIY4"/>
<gene>
    <name evidence="4" type="ORF">D9Q98_006812</name>
</gene>
<keyword evidence="2" id="KW-0732">Signal</keyword>
<feature type="compositionally biased region" description="Pro residues" evidence="1">
    <location>
        <begin position="368"/>
        <end position="393"/>
    </location>
</feature>
<evidence type="ECO:0000313" key="4">
    <source>
        <dbReference type="EMBL" id="KAI3426866.1"/>
    </source>
</evidence>
<dbReference type="SUPFAM" id="SSF57625">
    <property type="entry name" value="Invertebrate chitin-binding proteins"/>
    <property type="match status" value="1"/>
</dbReference>
<dbReference type="GO" id="GO:0008061">
    <property type="term" value="F:chitin binding"/>
    <property type="evidence" value="ECO:0007669"/>
    <property type="project" value="InterPro"/>
</dbReference>